<dbReference type="Pfam" id="PF00806">
    <property type="entry name" value="PUF"/>
    <property type="match status" value="8"/>
</dbReference>
<dbReference type="AlphaFoldDB" id="A0A9W7Y806"/>
<feature type="repeat" description="Pumilio" evidence="7">
    <location>
        <begin position="698"/>
        <end position="736"/>
    </location>
</feature>
<evidence type="ECO:0000256" key="3">
    <source>
        <dbReference type="ARBA" id="ARBA00022737"/>
    </source>
</evidence>
<dbReference type="InterPro" id="IPR016024">
    <property type="entry name" value="ARM-type_fold"/>
</dbReference>
<dbReference type="Gene3D" id="1.25.10.10">
    <property type="entry name" value="Leucine-rich Repeat Variant"/>
    <property type="match status" value="1"/>
</dbReference>
<feature type="compositionally biased region" description="Gly residues" evidence="8">
    <location>
        <begin position="9"/>
        <end position="18"/>
    </location>
</feature>
<dbReference type="InterPro" id="IPR033712">
    <property type="entry name" value="Pumilio_RNA-bd"/>
</dbReference>
<dbReference type="PROSITE" id="PS50302">
    <property type="entry name" value="PUM"/>
    <property type="match status" value="8"/>
</dbReference>
<dbReference type="InterPro" id="IPR033133">
    <property type="entry name" value="PUM-HD"/>
</dbReference>
<dbReference type="PROSITE" id="PS50303">
    <property type="entry name" value="PUM_HD"/>
    <property type="match status" value="1"/>
</dbReference>
<evidence type="ECO:0000256" key="4">
    <source>
        <dbReference type="ARBA" id="ARBA00022884"/>
    </source>
</evidence>
<gene>
    <name evidence="10" type="primary">PUF3</name>
    <name evidence="10" type="ORF">LPJ61_002612</name>
</gene>
<keyword evidence="11" id="KW-1185">Reference proteome</keyword>
<keyword evidence="3" id="KW-0677">Repeat</keyword>
<feature type="region of interest" description="Disordered" evidence="8">
    <location>
        <begin position="563"/>
        <end position="598"/>
    </location>
</feature>
<dbReference type="CDD" id="cd07920">
    <property type="entry name" value="Pumilio"/>
    <property type="match status" value="1"/>
</dbReference>
<feature type="repeat" description="Pumilio" evidence="7">
    <location>
        <begin position="809"/>
        <end position="844"/>
    </location>
</feature>
<feature type="repeat" description="Pumilio" evidence="7">
    <location>
        <begin position="737"/>
        <end position="772"/>
    </location>
</feature>
<sequence length="1041" mass="109881">MMAHLNEGGRAGSALGGGEDQHRKRQSRFQGHWDAAGGHPLRQLPSGDIRVEIPAASPAYEWGMLASGPGAAPRTVNGLGGLRALTSAIDDDWSDLLSQTGPAVDPGSRSAGYQGLGLGRLGLGDAAAAAAAGAGLGDAASTTPRQRRQLVGIIPGDLPRSPSPSADAATVAIVAEPHPVEPEPNGQVPGSSAFSVLSTSAPTRNAGLNSAANAFPDANVLGISSRRPSAAPSSRSHSTAIASSSDAQDSLMAPGVGFMANSLFDREYEEDRRKSQADVFGVAVGSPAGSAAAGGQSLWAARHAARLDGFQRAASTPPRNLPVAGAGTVPGADMWGTLDIGAAQQAPGVLHHDGGLMAGAAGHPLTPGSLGMGGPPAGDDLSQRIRGLRLGDDGVRGIRSADLRGPHDFYGDVDLPGAAHARGALASAGDHWDVGQQRAYDGTPLQPQGRMQGHAPAPASAGAAYMENIVTDRGLMYGAALGAGMAVHSAGIAPGGGPHGFVRTQSFTDNRYLRGGPISAYPLPQPVAQRPGPTGLASAGAMGSFGPQVAFGQQGLPGQAPAYPGHRIRSQPHTPHQSMAPALGPHQQMAPALGPHQPMQPALGPHQGQHLAMLHMPPAGSPAAMKPLTPAQQLLMPREAMMYSTPPPALMSLSPAMGGAQIMYRGTPKSATAMESPGHGTRSAVLEEFRSNKTRKYELRDICEHMVEFSCDQHGSRFIQQKLESATAEEKEAVFQEVAASSLQLMTDVFGNYVIQKFFEHGSPAQKHMLSTQMEGHILTLSLQMYGCRVVQKALEHLVAEQQASMVRELDGHILQCVKDQNGNHVIQKAIERVPAEHIKFVIDSFHGQVFTLATHPYGCRVIQRMFEHCDEGQTRPLLEELHRYTTDLVQDQYGNYVIQHVIERGRGADRSLVCSRVRGHVLQLSKHKFASNVVEKCIAYCEPKDRRALIDEITAVRRDGSSNLISMMKDQYANYVVQKMLDVVDEHQRDAILCKIQPHMAALRKFTYGKHLINKVEKYLAAKDSAAGTSASAAASRSSA</sequence>
<protein>
    <recommendedName>
        <fullName evidence="6">Pumilio homology domain family member 3</fullName>
    </recommendedName>
</protein>
<dbReference type="GO" id="GO:0000288">
    <property type="term" value="P:nuclear-transcribed mRNA catabolic process, deadenylation-dependent decay"/>
    <property type="evidence" value="ECO:0007669"/>
    <property type="project" value="TreeGrafter"/>
</dbReference>
<feature type="repeat" description="Pumilio" evidence="7">
    <location>
        <begin position="881"/>
        <end position="916"/>
    </location>
</feature>
<feature type="repeat" description="Pumilio" evidence="7">
    <location>
        <begin position="917"/>
        <end position="952"/>
    </location>
</feature>
<evidence type="ECO:0000256" key="1">
    <source>
        <dbReference type="ARBA" id="ARBA00004496"/>
    </source>
</evidence>
<reference evidence="10" key="1">
    <citation type="submission" date="2022-07" db="EMBL/GenBank/DDBJ databases">
        <title>Phylogenomic reconstructions and comparative analyses of Kickxellomycotina fungi.</title>
        <authorList>
            <person name="Reynolds N.K."/>
            <person name="Stajich J.E."/>
            <person name="Barry K."/>
            <person name="Grigoriev I.V."/>
            <person name="Crous P."/>
            <person name="Smith M.E."/>
        </authorList>
    </citation>
    <scope>NUCLEOTIDE SEQUENCE</scope>
    <source>
        <strain evidence="10">BCRC 34381</strain>
    </source>
</reference>
<evidence type="ECO:0000313" key="10">
    <source>
        <dbReference type="EMBL" id="KAJ1731272.1"/>
    </source>
</evidence>
<evidence type="ECO:0000256" key="2">
    <source>
        <dbReference type="ARBA" id="ARBA00022490"/>
    </source>
</evidence>
<name>A0A9W7Y806_9FUNG</name>
<feature type="domain" description="PUM-HD" evidence="9">
    <location>
        <begin position="681"/>
        <end position="1021"/>
    </location>
</feature>
<dbReference type="OrthoDB" id="668540at2759"/>
<keyword evidence="4" id="KW-0694">RNA-binding</keyword>
<evidence type="ECO:0000256" key="6">
    <source>
        <dbReference type="ARBA" id="ARBA00081811"/>
    </source>
</evidence>
<dbReference type="SUPFAM" id="SSF48371">
    <property type="entry name" value="ARM repeat"/>
    <property type="match status" value="1"/>
</dbReference>
<dbReference type="InterPro" id="IPR011989">
    <property type="entry name" value="ARM-like"/>
</dbReference>
<evidence type="ECO:0000313" key="11">
    <source>
        <dbReference type="Proteomes" id="UP001143981"/>
    </source>
</evidence>
<dbReference type="PANTHER" id="PTHR12537:SF12">
    <property type="entry name" value="MATERNAL PROTEIN PUMILIO"/>
    <property type="match status" value="1"/>
</dbReference>
<feature type="region of interest" description="Disordered" evidence="8">
    <location>
        <begin position="437"/>
        <end position="456"/>
    </location>
</feature>
<evidence type="ECO:0000256" key="5">
    <source>
        <dbReference type="ARBA" id="ARBA00060736"/>
    </source>
</evidence>
<evidence type="ECO:0000256" key="8">
    <source>
        <dbReference type="SAM" id="MobiDB-lite"/>
    </source>
</evidence>
<feature type="repeat" description="Pumilio" evidence="7">
    <location>
        <begin position="953"/>
        <end position="995"/>
    </location>
</feature>
<accession>A0A9W7Y806</accession>
<feature type="region of interest" description="Disordered" evidence="8">
    <location>
        <begin position="225"/>
        <end position="247"/>
    </location>
</feature>
<feature type="repeat" description="Pumilio" evidence="7">
    <location>
        <begin position="773"/>
        <end position="808"/>
    </location>
</feature>
<feature type="region of interest" description="Disordered" evidence="8">
    <location>
        <begin position="1"/>
        <end position="45"/>
    </location>
</feature>
<dbReference type="Proteomes" id="UP001143981">
    <property type="component" value="Unassembled WGS sequence"/>
</dbReference>
<dbReference type="GO" id="GO:0005737">
    <property type="term" value="C:cytoplasm"/>
    <property type="evidence" value="ECO:0007669"/>
    <property type="project" value="UniProtKB-SubCell"/>
</dbReference>
<dbReference type="GO" id="GO:0003730">
    <property type="term" value="F:mRNA 3'-UTR binding"/>
    <property type="evidence" value="ECO:0007669"/>
    <property type="project" value="TreeGrafter"/>
</dbReference>
<comment type="caution">
    <text evidence="10">The sequence shown here is derived from an EMBL/GenBank/DDBJ whole genome shotgun (WGS) entry which is preliminary data.</text>
</comment>
<proteinExistence type="inferred from homology"/>
<evidence type="ECO:0000259" key="9">
    <source>
        <dbReference type="PROSITE" id="PS50303"/>
    </source>
</evidence>
<dbReference type="FunFam" id="1.25.10.10:FF:000004">
    <property type="entry name" value="Pumilio homolog 1 isoform 2"/>
    <property type="match status" value="1"/>
</dbReference>
<dbReference type="EMBL" id="JANBOI010000347">
    <property type="protein sequence ID" value="KAJ1731272.1"/>
    <property type="molecule type" value="Genomic_DNA"/>
</dbReference>
<dbReference type="InterPro" id="IPR001313">
    <property type="entry name" value="Pumilio_RNA-bd_rpt"/>
</dbReference>
<dbReference type="SMART" id="SM00025">
    <property type="entry name" value="Pumilio"/>
    <property type="match status" value="8"/>
</dbReference>
<organism evidence="10 11">
    <name type="scientific">Coemansia biformis</name>
    <dbReference type="NCBI Taxonomy" id="1286918"/>
    <lineage>
        <taxon>Eukaryota</taxon>
        <taxon>Fungi</taxon>
        <taxon>Fungi incertae sedis</taxon>
        <taxon>Zoopagomycota</taxon>
        <taxon>Kickxellomycotina</taxon>
        <taxon>Kickxellomycetes</taxon>
        <taxon>Kickxellales</taxon>
        <taxon>Kickxellaceae</taxon>
        <taxon>Coemansia</taxon>
    </lineage>
</organism>
<comment type="similarity">
    <text evidence="5">Belongs to the PUF3 family.</text>
</comment>
<comment type="subcellular location">
    <subcellularLocation>
        <location evidence="1">Cytoplasm</location>
    </subcellularLocation>
</comment>
<feature type="repeat" description="Pumilio" evidence="7">
    <location>
        <begin position="845"/>
        <end position="880"/>
    </location>
</feature>
<keyword evidence="2" id="KW-0963">Cytoplasm</keyword>
<dbReference type="PANTHER" id="PTHR12537">
    <property type="entry name" value="RNA BINDING PROTEIN PUMILIO-RELATED"/>
    <property type="match status" value="1"/>
</dbReference>
<evidence type="ECO:0000256" key="7">
    <source>
        <dbReference type="PROSITE-ProRule" id="PRU00317"/>
    </source>
</evidence>